<evidence type="ECO:0000256" key="1">
    <source>
        <dbReference type="ARBA" id="ARBA00004141"/>
    </source>
</evidence>
<dbReference type="GO" id="GO:0005886">
    <property type="term" value="C:plasma membrane"/>
    <property type="evidence" value="ECO:0007669"/>
    <property type="project" value="TreeGrafter"/>
</dbReference>
<feature type="transmembrane region" description="Helical" evidence="5">
    <location>
        <begin position="273"/>
        <end position="291"/>
    </location>
</feature>
<dbReference type="OrthoDB" id="9778499at2"/>
<dbReference type="RefSeq" id="WP_072696042.1">
    <property type="nucleotide sequence ID" value="NZ_FRDI01000002.1"/>
</dbReference>
<feature type="transmembrane region" description="Helical" evidence="5">
    <location>
        <begin position="303"/>
        <end position="323"/>
    </location>
</feature>
<feature type="transmembrane region" description="Helical" evidence="5">
    <location>
        <begin position="6"/>
        <end position="34"/>
    </location>
</feature>
<evidence type="ECO:0000313" key="7">
    <source>
        <dbReference type="Proteomes" id="UP000186469"/>
    </source>
</evidence>
<evidence type="ECO:0000256" key="3">
    <source>
        <dbReference type="ARBA" id="ARBA00022989"/>
    </source>
</evidence>
<dbReference type="Proteomes" id="UP000186469">
    <property type="component" value="Unassembled WGS sequence"/>
</dbReference>
<dbReference type="PANTHER" id="PTHR43359">
    <property type="entry name" value="FORMATE HYDROGENLYASE SUBUNIT 4"/>
    <property type="match status" value="1"/>
</dbReference>
<dbReference type="PANTHER" id="PTHR43359:SF1">
    <property type="entry name" value="FORMATE HYDROGENLYASE SUBUNIT 4-RELATED"/>
    <property type="match status" value="1"/>
</dbReference>
<keyword evidence="2 5" id="KW-0812">Transmembrane</keyword>
<dbReference type="InterPro" id="IPR001694">
    <property type="entry name" value="NADH_UbQ_OxRdtase_su1/FPO"/>
</dbReference>
<proteinExistence type="predicted"/>
<dbReference type="Pfam" id="PF00146">
    <property type="entry name" value="NADHdh"/>
    <property type="match status" value="1"/>
</dbReference>
<evidence type="ECO:0000256" key="2">
    <source>
        <dbReference type="ARBA" id="ARBA00022692"/>
    </source>
</evidence>
<accession>A0A1M7S1A9</accession>
<dbReference type="STRING" id="1121455.SAMN02745728_00446"/>
<feature type="transmembrane region" description="Helical" evidence="5">
    <location>
        <begin position="237"/>
        <end position="261"/>
    </location>
</feature>
<dbReference type="InterPro" id="IPR052561">
    <property type="entry name" value="ComplexI_Subunit1"/>
</dbReference>
<reference evidence="6 7" key="1">
    <citation type="submission" date="2016-12" db="EMBL/GenBank/DDBJ databases">
        <authorList>
            <person name="Song W.-J."/>
            <person name="Kurnit D.M."/>
        </authorList>
    </citation>
    <scope>NUCLEOTIDE SEQUENCE [LARGE SCALE GENOMIC DNA]</scope>
    <source>
        <strain evidence="6 7">DSM 11393</strain>
    </source>
</reference>
<protein>
    <submittedName>
        <fullName evidence="6">Membrane bound hydrogenase subunit mbhM</fullName>
    </submittedName>
</protein>
<name>A0A1M7S1A9_9BACT</name>
<feature type="transmembrane region" description="Helical" evidence="5">
    <location>
        <begin position="112"/>
        <end position="129"/>
    </location>
</feature>
<keyword evidence="4 5" id="KW-0472">Membrane</keyword>
<keyword evidence="3 5" id="KW-1133">Transmembrane helix</keyword>
<evidence type="ECO:0000256" key="5">
    <source>
        <dbReference type="SAM" id="Phobius"/>
    </source>
</evidence>
<feature type="transmembrane region" description="Helical" evidence="5">
    <location>
        <begin position="78"/>
        <end position="100"/>
    </location>
</feature>
<evidence type="ECO:0000313" key="6">
    <source>
        <dbReference type="EMBL" id="SHN52293.1"/>
    </source>
</evidence>
<feature type="transmembrane region" description="Helical" evidence="5">
    <location>
        <begin position="189"/>
        <end position="216"/>
    </location>
</feature>
<dbReference type="AlphaFoldDB" id="A0A1M7S1A9"/>
<gene>
    <name evidence="6" type="ORF">SAMN02745728_00446</name>
</gene>
<evidence type="ECO:0000256" key="4">
    <source>
        <dbReference type="ARBA" id="ARBA00023136"/>
    </source>
</evidence>
<dbReference type="PROSITE" id="PS00668">
    <property type="entry name" value="COMPLEX1_ND1_2"/>
    <property type="match status" value="1"/>
</dbReference>
<sequence length="326" mass="35364">MNEFPSLLLQIITGLFHLIIFPGGIFALFVGLYFKGIDRKIEARLQRRVGPPLSQPFYDFAKLCTKETIIPATANPTVFFIAPIIGLTGMAVCAALLPIPGAYNGMEYMGDMLVFFYLLPLPAIALMIAGSASSSPFGAIGFSREMSIMLAYEVPLLIIILAVAMKVGGDGTAEFSLARVIEYQKDNGSFGLSLSLFPAFLAYLAFLPGTMGVAPFDIPEAETEILEGPLLEYSGPALGFFSLTSALKMFVVLGFGIVMFFPGTISDSIVINILWFCLKTLALMLIVITLVKSATGRFRIEQALSFYLKVPTLLALLSLFLVWCGI</sequence>
<organism evidence="6 7">
    <name type="scientific">Desulfovibrio litoralis DSM 11393</name>
    <dbReference type="NCBI Taxonomy" id="1121455"/>
    <lineage>
        <taxon>Bacteria</taxon>
        <taxon>Pseudomonadati</taxon>
        <taxon>Thermodesulfobacteriota</taxon>
        <taxon>Desulfovibrionia</taxon>
        <taxon>Desulfovibrionales</taxon>
        <taxon>Desulfovibrionaceae</taxon>
        <taxon>Desulfovibrio</taxon>
    </lineage>
</organism>
<feature type="transmembrane region" description="Helical" evidence="5">
    <location>
        <begin position="150"/>
        <end position="169"/>
    </location>
</feature>
<comment type="subcellular location">
    <subcellularLocation>
        <location evidence="1">Membrane</location>
        <topology evidence="1">Multi-pass membrane protein</topology>
    </subcellularLocation>
</comment>
<keyword evidence="7" id="KW-1185">Reference proteome</keyword>
<dbReference type="InterPro" id="IPR018086">
    <property type="entry name" value="NADH_UbQ_OxRdtase_su1_CS"/>
</dbReference>
<dbReference type="EMBL" id="FRDI01000002">
    <property type="protein sequence ID" value="SHN52293.1"/>
    <property type="molecule type" value="Genomic_DNA"/>
</dbReference>